<keyword evidence="3 7" id="KW-0479">Metal-binding</keyword>
<dbReference type="GO" id="GO:0044550">
    <property type="term" value="P:secondary metabolite biosynthetic process"/>
    <property type="evidence" value="ECO:0007669"/>
    <property type="project" value="UniProtKB-ARBA"/>
</dbReference>
<dbReference type="GO" id="GO:0016705">
    <property type="term" value="F:oxidoreductase activity, acting on paired donors, with incorporation or reduction of molecular oxygen"/>
    <property type="evidence" value="ECO:0007669"/>
    <property type="project" value="InterPro"/>
</dbReference>
<dbReference type="InterPro" id="IPR036396">
    <property type="entry name" value="Cyt_P450_sf"/>
</dbReference>
<reference evidence="10 11" key="1">
    <citation type="submission" date="2024-01" db="EMBL/GenBank/DDBJ databases">
        <title>Genome assemblies of Stephania.</title>
        <authorList>
            <person name="Yang L."/>
        </authorList>
    </citation>
    <scope>NUCLEOTIDE SEQUENCE [LARGE SCALE GENOMIC DNA]</scope>
    <source>
        <strain evidence="10">QJT</strain>
        <tissue evidence="10">Leaf</tissue>
    </source>
</reference>
<keyword evidence="9" id="KW-0812">Transmembrane</keyword>
<dbReference type="PRINTS" id="PR00463">
    <property type="entry name" value="EP450I"/>
</dbReference>
<dbReference type="Proteomes" id="UP001417504">
    <property type="component" value="Unassembled WGS sequence"/>
</dbReference>
<evidence type="ECO:0000256" key="1">
    <source>
        <dbReference type="ARBA" id="ARBA00010617"/>
    </source>
</evidence>
<keyword evidence="11" id="KW-1185">Reference proteome</keyword>
<evidence type="ECO:0000256" key="6">
    <source>
        <dbReference type="ARBA" id="ARBA00023033"/>
    </source>
</evidence>
<dbReference type="EMBL" id="JBBNAE010000001">
    <property type="protein sequence ID" value="KAK9153823.1"/>
    <property type="molecule type" value="Genomic_DNA"/>
</dbReference>
<gene>
    <name evidence="10" type="ORF">Sjap_001303</name>
</gene>
<feature type="transmembrane region" description="Helical" evidence="9">
    <location>
        <begin position="6"/>
        <end position="25"/>
    </location>
</feature>
<keyword evidence="2 7" id="KW-0349">Heme</keyword>
<evidence type="ECO:0000256" key="8">
    <source>
        <dbReference type="RuleBase" id="RU000461"/>
    </source>
</evidence>
<keyword evidence="4 8" id="KW-0560">Oxidoreductase</keyword>
<evidence type="ECO:0000256" key="7">
    <source>
        <dbReference type="PIRSR" id="PIRSR602401-1"/>
    </source>
</evidence>
<sequence>MYFTLEYLWLYLILVAFGLFVYLALRRPKLVRRPPLPPGSLGWPIIGEMLELQRLSRLGKKDEFVDERRKRYNRDVFKTAILGEKTIAFCGAAGNKFIFTSEKSLVMTWWPTSLKKLFGDAFFTAPYDEAIRTRKIVAAFLHQEVMDQLVQRFDNSCKKRMEWDWIGKYAFHIACDMFASMNDRNWQAMMIKEFHVLIKGVFQLPMYFPGTRHFKAVKAAKVIRKGLIKVIERKREMKSSQQKVEKDLISHLMDTKDDHGNNLLNDNEIADNVIFLMEAGHDTSSSAMMMLMKYLAEMPDCYQRVLLVLRLSPPVMGTFRKAKVDFTYNGFFIPKDWMVLCTPNSTQNDPKYFPNPEKFDPERFDRDTITPHSFVPFGGGPRMCMGKEFARVEILVFLHNLVLNFRWKLLYPDEVISIDPMPTSPNGLPVYLYPRSN</sequence>
<keyword evidence="5 7" id="KW-0408">Iron</keyword>
<accession>A0AAP0KJP5</accession>
<evidence type="ECO:0000256" key="2">
    <source>
        <dbReference type="ARBA" id="ARBA00022617"/>
    </source>
</evidence>
<dbReference type="PRINTS" id="PR00385">
    <property type="entry name" value="P450"/>
</dbReference>
<feature type="binding site" description="axial binding residue" evidence="7">
    <location>
        <position position="384"/>
    </location>
    <ligand>
        <name>heme</name>
        <dbReference type="ChEBI" id="CHEBI:30413"/>
    </ligand>
    <ligandPart>
        <name>Fe</name>
        <dbReference type="ChEBI" id="CHEBI:18248"/>
    </ligandPart>
</feature>
<dbReference type="SUPFAM" id="SSF48264">
    <property type="entry name" value="Cytochrome P450"/>
    <property type="match status" value="1"/>
</dbReference>
<evidence type="ECO:0000256" key="9">
    <source>
        <dbReference type="SAM" id="Phobius"/>
    </source>
</evidence>
<keyword evidence="9" id="KW-1133">Transmembrane helix</keyword>
<keyword evidence="6 8" id="KW-0503">Monooxygenase</keyword>
<dbReference type="PANTHER" id="PTHR24286">
    <property type="entry name" value="CYTOCHROME P450 26"/>
    <property type="match status" value="1"/>
</dbReference>
<keyword evidence="9" id="KW-0472">Membrane</keyword>
<dbReference type="Pfam" id="PF00067">
    <property type="entry name" value="p450"/>
    <property type="match status" value="2"/>
</dbReference>
<name>A0AAP0KJP5_9MAGN</name>
<dbReference type="GO" id="GO:0016125">
    <property type="term" value="P:sterol metabolic process"/>
    <property type="evidence" value="ECO:0007669"/>
    <property type="project" value="TreeGrafter"/>
</dbReference>
<dbReference type="GO" id="GO:0005506">
    <property type="term" value="F:iron ion binding"/>
    <property type="evidence" value="ECO:0007669"/>
    <property type="project" value="InterPro"/>
</dbReference>
<evidence type="ECO:0008006" key="12">
    <source>
        <dbReference type="Google" id="ProtNLM"/>
    </source>
</evidence>
<comment type="cofactor">
    <cofactor evidence="7">
        <name>heme</name>
        <dbReference type="ChEBI" id="CHEBI:30413"/>
    </cofactor>
</comment>
<evidence type="ECO:0000256" key="5">
    <source>
        <dbReference type="ARBA" id="ARBA00023004"/>
    </source>
</evidence>
<dbReference type="InterPro" id="IPR002401">
    <property type="entry name" value="Cyt_P450_E_grp-I"/>
</dbReference>
<evidence type="ECO:0000313" key="11">
    <source>
        <dbReference type="Proteomes" id="UP001417504"/>
    </source>
</evidence>
<evidence type="ECO:0000256" key="3">
    <source>
        <dbReference type="ARBA" id="ARBA00022723"/>
    </source>
</evidence>
<comment type="caution">
    <text evidence="10">The sequence shown here is derived from an EMBL/GenBank/DDBJ whole genome shotgun (WGS) entry which is preliminary data.</text>
</comment>
<protein>
    <recommendedName>
        <fullName evidence="12">Cytochrome P450</fullName>
    </recommendedName>
</protein>
<dbReference type="GO" id="GO:0004497">
    <property type="term" value="F:monooxygenase activity"/>
    <property type="evidence" value="ECO:0007669"/>
    <property type="project" value="UniProtKB-KW"/>
</dbReference>
<dbReference type="PROSITE" id="PS00086">
    <property type="entry name" value="CYTOCHROME_P450"/>
    <property type="match status" value="1"/>
</dbReference>
<dbReference type="PANTHER" id="PTHR24286:SF384">
    <property type="entry name" value="P450, PUTATIVE (EUROFUNG)-RELATED"/>
    <property type="match status" value="1"/>
</dbReference>
<evidence type="ECO:0000256" key="4">
    <source>
        <dbReference type="ARBA" id="ARBA00023002"/>
    </source>
</evidence>
<dbReference type="InterPro" id="IPR001128">
    <property type="entry name" value="Cyt_P450"/>
</dbReference>
<proteinExistence type="inferred from homology"/>
<organism evidence="10 11">
    <name type="scientific">Stephania japonica</name>
    <dbReference type="NCBI Taxonomy" id="461633"/>
    <lineage>
        <taxon>Eukaryota</taxon>
        <taxon>Viridiplantae</taxon>
        <taxon>Streptophyta</taxon>
        <taxon>Embryophyta</taxon>
        <taxon>Tracheophyta</taxon>
        <taxon>Spermatophyta</taxon>
        <taxon>Magnoliopsida</taxon>
        <taxon>Ranunculales</taxon>
        <taxon>Menispermaceae</taxon>
        <taxon>Menispermoideae</taxon>
        <taxon>Cissampelideae</taxon>
        <taxon>Stephania</taxon>
    </lineage>
</organism>
<comment type="similarity">
    <text evidence="1 8">Belongs to the cytochrome P450 family.</text>
</comment>
<evidence type="ECO:0000313" key="10">
    <source>
        <dbReference type="EMBL" id="KAK9153823.1"/>
    </source>
</evidence>
<dbReference type="Gene3D" id="1.10.630.10">
    <property type="entry name" value="Cytochrome P450"/>
    <property type="match status" value="2"/>
</dbReference>
<dbReference type="GO" id="GO:0020037">
    <property type="term" value="F:heme binding"/>
    <property type="evidence" value="ECO:0007669"/>
    <property type="project" value="InterPro"/>
</dbReference>
<dbReference type="InterPro" id="IPR017972">
    <property type="entry name" value="Cyt_P450_CS"/>
</dbReference>
<dbReference type="AlphaFoldDB" id="A0AAP0KJP5"/>